<dbReference type="Proteomes" id="UP000613011">
    <property type="component" value="Unassembled WGS sequence"/>
</dbReference>
<dbReference type="Pfam" id="PF07978">
    <property type="entry name" value="NIPSNAP"/>
    <property type="match status" value="1"/>
</dbReference>
<dbReference type="InterPro" id="IPR051557">
    <property type="entry name" value="NipSnap_domain"/>
</dbReference>
<dbReference type="InterPro" id="IPR011008">
    <property type="entry name" value="Dimeric_a/b-barrel"/>
</dbReference>
<feature type="domain" description="NIPSNAP" evidence="2">
    <location>
        <begin position="3"/>
        <end position="96"/>
    </location>
</feature>
<sequence length="98" mass="11359">MLVEMRTYSFGPGGAADYLKAYNGRPRQLQSEILGRLLGLYQSEVGELNQLVFLWGFDSHDERDRRRRALMADAEFAEFRRGTRHLVLRQENRLLSAA</sequence>
<evidence type="ECO:0000259" key="2">
    <source>
        <dbReference type="Pfam" id="PF07978"/>
    </source>
</evidence>
<gene>
    <name evidence="3" type="ORF">JI739_21460</name>
</gene>
<evidence type="ECO:0000256" key="1">
    <source>
        <dbReference type="ARBA" id="ARBA00005291"/>
    </source>
</evidence>
<reference evidence="3" key="1">
    <citation type="submission" date="2021-01" db="EMBL/GenBank/DDBJ databases">
        <title>Ramlibacter sp. strain AW1 16S ribosomal RNA gene Genome sequencing and assembly.</title>
        <authorList>
            <person name="Kang M."/>
        </authorList>
    </citation>
    <scope>NUCLEOTIDE SEQUENCE</scope>
    <source>
        <strain evidence="3">AW1</strain>
    </source>
</reference>
<accession>A0A937D8C7</accession>
<dbReference type="PANTHER" id="PTHR21017">
    <property type="entry name" value="NIPSNAP-RELATED"/>
    <property type="match status" value="1"/>
</dbReference>
<evidence type="ECO:0000313" key="4">
    <source>
        <dbReference type="Proteomes" id="UP000613011"/>
    </source>
</evidence>
<protein>
    <submittedName>
        <fullName evidence="3">NIPSNAP family protein</fullName>
    </submittedName>
</protein>
<comment type="caution">
    <text evidence="3">The sequence shown here is derived from an EMBL/GenBank/DDBJ whole genome shotgun (WGS) entry which is preliminary data.</text>
</comment>
<dbReference type="SUPFAM" id="SSF54909">
    <property type="entry name" value="Dimeric alpha+beta barrel"/>
    <property type="match status" value="1"/>
</dbReference>
<dbReference type="RefSeq" id="WP_201686052.1">
    <property type="nucleotide sequence ID" value="NZ_JAEQNA010000010.1"/>
</dbReference>
<dbReference type="AlphaFoldDB" id="A0A937D8C7"/>
<dbReference type="InterPro" id="IPR012577">
    <property type="entry name" value="NIPSNAP"/>
</dbReference>
<evidence type="ECO:0000313" key="3">
    <source>
        <dbReference type="EMBL" id="MBL0422918.1"/>
    </source>
</evidence>
<proteinExistence type="inferred from homology"/>
<dbReference type="PANTHER" id="PTHR21017:SF17">
    <property type="entry name" value="PROTEIN NIPSNAP"/>
    <property type="match status" value="1"/>
</dbReference>
<dbReference type="Gene3D" id="3.30.70.100">
    <property type="match status" value="1"/>
</dbReference>
<comment type="similarity">
    <text evidence="1">Belongs to the NipSnap family.</text>
</comment>
<keyword evidence="4" id="KW-1185">Reference proteome</keyword>
<organism evidence="3 4">
    <name type="scientific">Ramlibacter aurantiacus</name>
    <dbReference type="NCBI Taxonomy" id="2801330"/>
    <lineage>
        <taxon>Bacteria</taxon>
        <taxon>Pseudomonadati</taxon>
        <taxon>Pseudomonadota</taxon>
        <taxon>Betaproteobacteria</taxon>
        <taxon>Burkholderiales</taxon>
        <taxon>Comamonadaceae</taxon>
        <taxon>Ramlibacter</taxon>
    </lineage>
</organism>
<name>A0A937D8C7_9BURK</name>
<dbReference type="EMBL" id="JAEQNA010000010">
    <property type="protein sequence ID" value="MBL0422918.1"/>
    <property type="molecule type" value="Genomic_DNA"/>
</dbReference>